<dbReference type="PANTHER" id="PTHR10209">
    <property type="entry name" value="OXIDOREDUCTASE, 2OG-FE II OXYGENASE FAMILY PROTEIN"/>
    <property type="match status" value="1"/>
</dbReference>
<evidence type="ECO:0000259" key="6">
    <source>
        <dbReference type="PROSITE" id="PS51471"/>
    </source>
</evidence>
<name>A0AAN8UYL1_9MAGN</name>
<evidence type="ECO:0000256" key="3">
    <source>
        <dbReference type="ARBA" id="ARBA00023002"/>
    </source>
</evidence>
<evidence type="ECO:0000313" key="7">
    <source>
        <dbReference type="EMBL" id="KAK6921619.1"/>
    </source>
</evidence>
<evidence type="ECO:0000256" key="2">
    <source>
        <dbReference type="ARBA" id="ARBA00022723"/>
    </source>
</evidence>
<dbReference type="EMBL" id="JBAMMX010000019">
    <property type="protein sequence ID" value="KAK6921619.1"/>
    <property type="molecule type" value="Genomic_DNA"/>
</dbReference>
<keyword evidence="2 5" id="KW-0479">Metal-binding</keyword>
<protein>
    <submittedName>
        <fullName evidence="7">Non-hem dioxygenase N-terminal domain</fullName>
    </submittedName>
</protein>
<keyword evidence="4 5" id="KW-0408">Iron</keyword>
<dbReference type="Gene3D" id="2.60.120.330">
    <property type="entry name" value="B-lactam Antibiotic, Isopenicillin N Synthase, Chain"/>
    <property type="match status" value="1"/>
</dbReference>
<comment type="similarity">
    <text evidence="1 5">Belongs to the iron/ascorbate-dependent oxidoreductase family.</text>
</comment>
<organism evidence="7 8">
    <name type="scientific">Dillenia turbinata</name>
    <dbReference type="NCBI Taxonomy" id="194707"/>
    <lineage>
        <taxon>Eukaryota</taxon>
        <taxon>Viridiplantae</taxon>
        <taxon>Streptophyta</taxon>
        <taxon>Embryophyta</taxon>
        <taxon>Tracheophyta</taxon>
        <taxon>Spermatophyta</taxon>
        <taxon>Magnoliopsida</taxon>
        <taxon>eudicotyledons</taxon>
        <taxon>Gunneridae</taxon>
        <taxon>Pentapetalae</taxon>
        <taxon>Dilleniales</taxon>
        <taxon>Dilleniaceae</taxon>
        <taxon>Dillenia</taxon>
    </lineage>
</organism>
<evidence type="ECO:0000256" key="5">
    <source>
        <dbReference type="RuleBase" id="RU003682"/>
    </source>
</evidence>
<dbReference type="GO" id="GO:0051213">
    <property type="term" value="F:dioxygenase activity"/>
    <property type="evidence" value="ECO:0007669"/>
    <property type="project" value="UniProtKB-KW"/>
</dbReference>
<accession>A0AAN8UYL1</accession>
<evidence type="ECO:0000256" key="1">
    <source>
        <dbReference type="ARBA" id="ARBA00008056"/>
    </source>
</evidence>
<comment type="caution">
    <text evidence="7">The sequence shown here is derived from an EMBL/GenBank/DDBJ whole genome shotgun (WGS) entry which is preliminary data.</text>
</comment>
<reference evidence="7 8" key="1">
    <citation type="submission" date="2023-12" db="EMBL/GenBank/DDBJ databases">
        <title>A high-quality genome assembly for Dillenia turbinata (Dilleniales).</title>
        <authorList>
            <person name="Chanderbali A."/>
        </authorList>
    </citation>
    <scope>NUCLEOTIDE SEQUENCE [LARGE SCALE GENOMIC DNA]</scope>
    <source>
        <strain evidence="7">LSX21</strain>
        <tissue evidence="7">Leaf</tissue>
    </source>
</reference>
<dbReference type="SUPFAM" id="SSF51197">
    <property type="entry name" value="Clavaminate synthase-like"/>
    <property type="match status" value="1"/>
</dbReference>
<dbReference type="Pfam" id="PF03171">
    <property type="entry name" value="2OG-FeII_Oxy"/>
    <property type="match status" value="1"/>
</dbReference>
<dbReference type="PROSITE" id="PS51471">
    <property type="entry name" value="FE2OG_OXY"/>
    <property type="match status" value="1"/>
</dbReference>
<dbReference type="InterPro" id="IPR026992">
    <property type="entry name" value="DIOX_N"/>
</dbReference>
<dbReference type="GO" id="GO:0046872">
    <property type="term" value="F:metal ion binding"/>
    <property type="evidence" value="ECO:0007669"/>
    <property type="project" value="UniProtKB-KW"/>
</dbReference>
<dbReference type="Proteomes" id="UP001370490">
    <property type="component" value="Unassembled WGS sequence"/>
</dbReference>
<dbReference type="AlphaFoldDB" id="A0AAN8UYL1"/>
<dbReference type="FunFam" id="2.60.120.330:FF:000005">
    <property type="entry name" value="1-aminocyclopropane-1-carboxylate oxidase homolog 1"/>
    <property type="match status" value="1"/>
</dbReference>
<keyword evidence="3 5" id="KW-0560">Oxidoreductase</keyword>
<proteinExistence type="inferred from homology"/>
<dbReference type="InterPro" id="IPR044861">
    <property type="entry name" value="IPNS-like_FE2OG_OXY"/>
</dbReference>
<gene>
    <name evidence="7" type="ORF">RJ641_012126</name>
</gene>
<dbReference type="InterPro" id="IPR005123">
    <property type="entry name" value="Oxoglu/Fe-dep_dioxygenase_dom"/>
</dbReference>
<dbReference type="Pfam" id="PF14226">
    <property type="entry name" value="DIOX_N"/>
    <property type="match status" value="1"/>
</dbReference>
<evidence type="ECO:0000256" key="4">
    <source>
        <dbReference type="ARBA" id="ARBA00023004"/>
    </source>
</evidence>
<sequence length="311" mass="34490">MVNPIDNNQEYDRAKEVKEFDDSKIGVKGLIDSGINSIPKFFIHPPETLADFKSNLSTVTIPVIDLSSPTIVDEIRTAAKTFGFFQIINHGIEISLLDKTLSAIKSFNELETEEKKKYYRRDGGNGFTFSTNVDLFVSKAASWRDTVQIRLGPVPVEPERIPEVMRSEVVEINGEIKRLGEKLMGLLAEGLGVGAERFNEMSCVEGRLMVGHYYPYCPQADLTVGINSHTDPGVLTVLMENEVGGLQIKHGDGWVDVKPIRGGLVINVGDILQILSNDEYKSVEHRVLANSYQEPRLSAAVFFNVECASIT</sequence>
<keyword evidence="7" id="KW-0223">Dioxygenase</keyword>
<feature type="domain" description="Fe2OG dioxygenase" evidence="6">
    <location>
        <begin position="203"/>
        <end position="305"/>
    </location>
</feature>
<dbReference type="InterPro" id="IPR027443">
    <property type="entry name" value="IPNS-like_sf"/>
</dbReference>
<evidence type="ECO:0000313" key="8">
    <source>
        <dbReference type="Proteomes" id="UP001370490"/>
    </source>
</evidence>
<dbReference type="PANTHER" id="PTHR10209:SF751">
    <property type="entry name" value="OS06G0255100 PROTEIN"/>
    <property type="match status" value="1"/>
</dbReference>
<keyword evidence="8" id="KW-1185">Reference proteome</keyword>